<dbReference type="AlphaFoldDB" id="A0A1H9PZ96"/>
<sequence>MSAEQKLIAIDEISEANAPAIYVAGGLQQFIDLVKGEVEGEVPDLMTRKGRERIASLAAKVSKSKTAVEKPGRDYLRRLKEMPKVVEAELRDFVTKMDTLRDETRRPLTEWEAAEDARIDRHNDAINHMKDLATELGALDAEQLQARINELSGFQLGEAWEEFEAEAARTKEASLNAVQAALLARQKYDAEQAELARLRRAEEERAEQDRIRAAQEAAVEAERQRVAQEQQAEREAAARREQELIDQAAAQEREAENQRLQLKLQAEQAERARVQAEADRVATEQRMEQERQAAARRQEEAAEQARQEERRRADAAAAEIVRQQVARERDEAHRRTINRAALDAFIAGGMPEACAKQAVTLIAQRKIPNIAITY</sequence>
<name>A0A1H9PZ96_9PSED</name>
<evidence type="ECO:0000313" key="3">
    <source>
        <dbReference type="Proteomes" id="UP000199221"/>
    </source>
</evidence>
<evidence type="ECO:0000313" key="2">
    <source>
        <dbReference type="EMBL" id="SER53480.1"/>
    </source>
</evidence>
<dbReference type="EMBL" id="FOEQ01000009">
    <property type="protein sequence ID" value="SER53480.1"/>
    <property type="molecule type" value="Genomic_DNA"/>
</dbReference>
<evidence type="ECO:0000256" key="1">
    <source>
        <dbReference type="SAM" id="MobiDB-lite"/>
    </source>
</evidence>
<accession>A0A1H9PZ96</accession>
<organism evidence="2 3">
    <name type="scientific">Pseudomonas soli</name>
    <dbReference type="NCBI Taxonomy" id="1306993"/>
    <lineage>
        <taxon>Bacteria</taxon>
        <taxon>Pseudomonadati</taxon>
        <taxon>Pseudomonadota</taxon>
        <taxon>Gammaproteobacteria</taxon>
        <taxon>Pseudomonadales</taxon>
        <taxon>Pseudomonadaceae</taxon>
        <taxon>Pseudomonas</taxon>
    </lineage>
</organism>
<dbReference type="RefSeq" id="WP_094011917.1">
    <property type="nucleotide sequence ID" value="NZ_FOEQ01000009.1"/>
</dbReference>
<feature type="region of interest" description="Disordered" evidence="1">
    <location>
        <begin position="284"/>
        <end position="311"/>
    </location>
</feature>
<gene>
    <name evidence="2" type="ORF">SAMN05216230_10952</name>
</gene>
<dbReference type="Proteomes" id="UP000199221">
    <property type="component" value="Unassembled WGS sequence"/>
</dbReference>
<protein>
    <submittedName>
        <fullName evidence="2">Uncharacterized protein</fullName>
    </submittedName>
</protein>
<reference evidence="2 3" key="1">
    <citation type="submission" date="2016-10" db="EMBL/GenBank/DDBJ databases">
        <authorList>
            <person name="de Groot N.N."/>
        </authorList>
    </citation>
    <scope>NUCLEOTIDE SEQUENCE [LARGE SCALE GENOMIC DNA]</scope>
    <source>
        <strain evidence="2 3">LMG 27941</strain>
    </source>
</reference>
<proteinExistence type="predicted"/>